<name>A0A0B7C419_9EUPU</name>
<feature type="region of interest" description="Disordered" evidence="1">
    <location>
        <begin position="59"/>
        <end position="86"/>
    </location>
</feature>
<reference evidence="2" key="1">
    <citation type="submission" date="2014-12" db="EMBL/GenBank/DDBJ databases">
        <title>Insight into the proteome of Arion vulgaris.</title>
        <authorList>
            <person name="Aradska J."/>
            <person name="Bulat T."/>
            <person name="Smidak R."/>
            <person name="Sarate P."/>
            <person name="Gangsoo J."/>
            <person name="Sialana F."/>
            <person name="Bilban M."/>
            <person name="Lubec G."/>
        </authorList>
    </citation>
    <scope>NUCLEOTIDE SEQUENCE</scope>
    <source>
        <tissue evidence="2">Skin</tissue>
    </source>
</reference>
<evidence type="ECO:0000256" key="1">
    <source>
        <dbReference type="SAM" id="MobiDB-lite"/>
    </source>
</evidence>
<evidence type="ECO:0000313" key="2">
    <source>
        <dbReference type="EMBL" id="CEK99205.1"/>
    </source>
</evidence>
<sequence>GALILSEIGSLLQSNITTAASQTQQKLSDLENIVRKKAKETRDKLVKKDKTVYTTREKNGLSEAEVWTNDRDSDEDLKYEPTNSDY</sequence>
<dbReference type="EMBL" id="HACG01052334">
    <property type="protein sequence ID" value="CEK99205.1"/>
    <property type="molecule type" value="Transcribed_RNA"/>
</dbReference>
<dbReference type="AlphaFoldDB" id="A0A0B7C419"/>
<organism evidence="2">
    <name type="scientific">Arion vulgaris</name>
    <dbReference type="NCBI Taxonomy" id="1028688"/>
    <lineage>
        <taxon>Eukaryota</taxon>
        <taxon>Metazoa</taxon>
        <taxon>Spiralia</taxon>
        <taxon>Lophotrochozoa</taxon>
        <taxon>Mollusca</taxon>
        <taxon>Gastropoda</taxon>
        <taxon>Heterobranchia</taxon>
        <taxon>Euthyneura</taxon>
        <taxon>Panpulmonata</taxon>
        <taxon>Eupulmonata</taxon>
        <taxon>Stylommatophora</taxon>
        <taxon>Helicina</taxon>
        <taxon>Arionoidea</taxon>
        <taxon>Arionidae</taxon>
        <taxon>Arion</taxon>
    </lineage>
</organism>
<gene>
    <name evidence="2" type="primary">ORF220689</name>
</gene>
<proteinExistence type="predicted"/>
<feature type="compositionally biased region" description="Basic and acidic residues" evidence="1">
    <location>
        <begin position="68"/>
        <end position="79"/>
    </location>
</feature>
<accession>A0A0B7C419</accession>
<protein>
    <submittedName>
        <fullName evidence="2">Uncharacterized protein</fullName>
    </submittedName>
</protein>
<feature type="non-terminal residue" evidence="2">
    <location>
        <position position="1"/>
    </location>
</feature>